<dbReference type="GO" id="GO:0016747">
    <property type="term" value="F:acyltransferase activity, transferring groups other than amino-acyl groups"/>
    <property type="evidence" value="ECO:0007669"/>
    <property type="project" value="InterPro"/>
</dbReference>
<dbReference type="InterPro" id="IPR002656">
    <property type="entry name" value="Acyl_transf_3_dom"/>
</dbReference>
<evidence type="ECO:0000256" key="2">
    <source>
        <dbReference type="SAM" id="Phobius"/>
    </source>
</evidence>
<accession>A0A4S9U7Z6</accession>
<sequence length="557" mass="64244">MFSIHRDESKPSEERPSSSCSSLSFFPFLIPFAHAVPTMMEGSTFREKDVPESSHLLEDFEDEAKTRPVEAESIKSSPTFHINLSGFQRPQWTSLLPLSKRFLLFLVPTFIQHRLYPELVKPERLHPSAYLDGMRGLAALFVFFYHLSYSSHDVLTAYGGTGKPDEHREFLKLPFVRFVYTGPAMVSIFYVVSGYALSYKPVKLMRNKSWKELLHTLSSATFRRAIRLYLPCFVSTLLIVLLVRLGAYDATRGIAYDQHRLNQVRESHLVRFKSLWHQLTDWAKMMWIFVHPWSFGTKDTDIDIDKHLWTIPMEFRSSLVLYLTQLGLARLKPTVRILSLIALVAWCHEKDRWEMILFYSGFLLAELDFRRQALAAAKSILPTTSSISTSAQRQRLWTSLYIFVFLVGIYLGGQPQEHVEHAPGWATLHSWIPTYASHKQRYWVGWAALLLVWSTSNSPLLQRLFTNGPVKYLGKISFSLYLMHGPVTHTIGYASMDFFWRTIGEDTYMTKEIGFVIAAIIDIASTIWAADIFMRVVDTPTVHLAKWFEEKCIVSLE</sequence>
<feature type="transmembrane region" description="Helical" evidence="2">
    <location>
        <begin position="472"/>
        <end position="493"/>
    </location>
</feature>
<feature type="compositionally biased region" description="Basic and acidic residues" evidence="1">
    <location>
        <begin position="1"/>
        <end position="16"/>
    </location>
</feature>
<evidence type="ECO:0000259" key="3">
    <source>
        <dbReference type="Pfam" id="PF01757"/>
    </source>
</evidence>
<dbReference type="EMBL" id="QZBN01001170">
    <property type="protein sequence ID" value="THZ33357.1"/>
    <property type="molecule type" value="Genomic_DNA"/>
</dbReference>
<gene>
    <name evidence="4" type="ORF">D6C90_08465</name>
</gene>
<proteinExistence type="predicted"/>
<protein>
    <recommendedName>
        <fullName evidence="3">Acyltransferase 3 domain-containing protein</fullName>
    </recommendedName>
</protein>
<dbReference type="PANTHER" id="PTHR23028:SF134">
    <property type="entry name" value="PUTATIVE (AFU_ORTHOLOGUE AFUA_4G08520)-RELATED"/>
    <property type="match status" value="1"/>
</dbReference>
<keyword evidence="2" id="KW-0812">Transmembrane</keyword>
<evidence type="ECO:0000256" key="1">
    <source>
        <dbReference type="SAM" id="MobiDB-lite"/>
    </source>
</evidence>
<evidence type="ECO:0000313" key="5">
    <source>
        <dbReference type="Proteomes" id="UP000310121"/>
    </source>
</evidence>
<organism evidence="4 5">
    <name type="scientific">Aureobasidium pullulans</name>
    <name type="common">Black yeast</name>
    <name type="synonym">Pullularia pullulans</name>
    <dbReference type="NCBI Taxonomy" id="5580"/>
    <lineage>
        <taxon>Eukaryota</taxon>
        <taxon>Fungi</taxon>
        <taxon>Dikarya</taxon>
        <taxon>Ascomycota</taxon>
        <taxon>Pezizomycotina</taxon>
        <taxon>Dothideomycetes</taxon>
        <taxon>Dothideomycetidae</taxon>
        <taxon>Dothideales</taxon>
        <taxon>Saccotheciaceae</taxon>
        <taxon>Aureobasidium</taxon>
    </lineage>
</organism>
<evidence type="ECO:0000313" key="4">
    <source>
        <dbReference type="EMBL" id="THZ33357.1"/>
    </source>
</evidence>
<feature type="transmembrane region" description="Helical" evidence="2">
    <location>
        <begin position="396"/>
        <end position="413"/>
    </location>
</feature>
<dbReference type="InterPro" id="IPR050879">
    <property type="entry name" value="Acyltransferase_3"/>
</dbReference>
<name>A0A4S9U7Z6_AURPU</name>
<feature type="transmembrane region" description="Helical" evidence="2">
    <location>
        <begin position="513"/>
        <end position="534"/>
    </location>
</feature>
<comment type="caution">
    <text evidence="4">The sequence shown here is derived from an EMBL/GenBank/DDBJ whole genome shotgun (WGS) entry which is preliminary data.</text>
</comment>
<feature type="region of interest" description="Disordered" evidence="1">
    <location>
        <begin position="1"/>
        <end position="20"/>
    </location>
</feature>
<reference evidence="4 5" key="1">
    <citation type="submission" date="2018-10" db="EMBL/GenBank/DDBJ databases">
        <title>Fifty Aureobasidium pullulans genomes reveal a recombining polyextremotolerant generalist.</title>
        <authorList>
            <person name="Gostincar C."/>
            <person name="Turk M."/>
            <person name="Zajc J."/>
            <person name="Gunde-Cimerman N."/>
        </authorList>
    </citation>
    <scope>NUCLEOTIDE SEQUENCE [LARGE SCALE GENOMIC DNA]</scope>
    <source>
        <strain evidence="4 5">EXF-3844</strain>
    </source>
</reference>
<dbReference type="AlphaFoldDB" id="A0A4S9U7Z6"/>
<keyword evidence="2" id="KW-1133">Transmembrane helix</keyword>
<dbReference type="Pfam" id="PF01757">
    <property type="entry name" value="Acyl_transf_3"/>
    <property type="match status" value="1"/>
</dbReference>
<dbReference type="PANTHER" id="PTHR23028">
    <property type="entry name" value="ACETYLTRANSFERASE"/>
    <property type="match status" value="1"/>
</dbReference>
<feature type="transmembrane region" description="Helical" evidence="2">
    <location>
        <begin position="443"/>
        <end position="460"/>
    </location>
</feature>
<keyword evidence="2" id="KW-0472">Membrane</keyword>
<dbReference type="Proteomes" id="UP000310121">
    <property type="component" value="Unassembled WGS sequence"/>
</dbReference>
<feature type="transmembrane region" description="Helical" evidence="2">
    <location>
        <begin position="178"/>
        <end position="198"/>
    </location>
</feature>
<feature type="domain" description="Acyltransferase 3" evidence="3">
    <location>
        <begin position="129"/>
        <end position="527"/>
    </location>
</feature>
<feature type="transmembrane region" description="Helical" evidence="2">
    <location>
        <begin position="228"/>
        <end position="247"/>
    </location>
</feature>